<comment type="caution">
    <text evidence="1">The sequence shown here is derived from an EMBL/GenBank/DDBJ whole genome shotgun (WGS) entry which is preliminary data.</text>
</comment>
<keyword evidence="2" id="KW-1185">Reference proteome</keyword>
<accession>A0A0A6P9B1</accession>
<gene>
    <name evidence="1" type="ORF">PN36_16020</name>
</gene>
<reference evidence="1 2" key="1">
    <citation type="journal article" date="2016" name="Front. Microbiol.">
        <title>Single-Cell (Meta-)Genomics of a Dimorphic Candidatus Thiomargarita nelsonii Reveals Genomic Plasticity.</title>
        <authorList>
            <person name="Flood B.E."/>
            <person name="Fliss P."/>
            <person name="Jones D.S."/>
            <person name="Dick G.J."/>
            <person name="Jain S."/>
            <person name="Kaster A.K."/>
            <person name="Winkel M."/>
            <person name="Mussmann M."/>
            <person name="Bailey J."/>
        </authorList>
    </citation>
    <scope>NUCLEOTIDE SEQUENCE [LARGE SCALE GENOMIC DNA]</scope>
    <source>
        <strain evidence="1">Hydrate Ridge</strain>
    </source>
</reference>
<dbReference type="AlphaFoldDB" id="A0A0A6P9B1"/>
<protein>
    <submittedName>
        <fullName evidence="1">Uncharacterized protein</fullName>
    </submittedName>
</protein>
<dbReference type="Proteomes" id="UP000030428">
    <property type="component" value="Unassembled WGS sequence"/>
</dbReference>
<evidence type="ECO:0000313" key="1">
    <source>
        <dbReference type="EMBL" id="KHD10596.1"/>
    </source>
</evidence>
<organism evidence="1 2">
    <name type="scientific">Candidatus Thiomargarita nelsonii</name>
    <dbReference type="NCBI Taxonomy" id="1003181"/>
    <lineage>
        <taxon>Bacteria</taxon>
        <taxon>Pseudomonadati</taxon>
        <taxon>Pseudomonadota</taxon>
        <taxon>Gammaproteobacteria</taxon>
        <taxon>Thiotrichales</taxon>
        <taxon>Thiotrichaceae</taxon>
        <taxon>Thiomargarita</taxon>
    </lineage>
</organism>
<evidence type="ECO:0000313" key="2">
    <source>
        <dbReference type="Proteomes" id="UP000030428"/>
    </source>
</evidence>
<proteinExistence type="predicted"/>
<dbReference type="EMBL" id="JSZA02000059">
    <property type="protein sequence ID" value="KHD10596.1"/>
    <property type="molecule type" value="Genomic_DNA"/>
</dbReference>
<sequence>MDEHEFQQTRERLNQCPCTFEKAILSSRCRCAKSQRLNIAEREAAACVSHTAQARCAVLLDQLYQNARFALKQARIEGPQSHAKAMKVQCGGLFGLATVLSEGPVENIDALVTQAVETFGSLEDLPFSEIVKFISHYQVRAKK</sequence>
<name>A0A0A6P9B1_9GAMM</name>